<accession>A0A409WKQ0</accession>
<evidence type="ECO:0000313" key="3">
    <source>
        <dbReference type="Proteomes" id="UP000283269"/>
    </source>
</evidence>
<dbReference type="EMBL" id="NHYD01003393">
    <property type="protein sequence ID" value="PPQ79105.1"/>
    <property type="molecule type" value="Genomic_DNA"/>
</dbReference>
<comment type="caution">
    <text evidence="2">The sequence shown here is derived from an EMBL/GenBank/DDBJ whole genome shotgun (WGS) entry which is preliminary data.</text>
</comment>
<dbReference type="Proteomes" id="UP000283269">
    <property type="component" value="Unassembled WGS sequence"/>
</dbReference>
<feature type="compositionally biased region" description="Low complexity" evidence="1">
    <location>
        <begin position="126"/>
        <end position="143"/>
    </location>
</feature>
<evidence type="ECO:0000256" key="1">
    <source>
        <dbReference type="SAM" id="MobiDB-lite"/>
    </source>
</evidence>
<dbReference type="AlphaFoldDB" id="A0A409WKQ0"/>
<feature type="region of interest" description="Disordered" evidence="1">
    <location>
        <begin position="187"/>
        <end position="265"/>
    </location>
</feature>
<feature type="region of interest" description="Disordered" evidence="1">
    <location>
        <begin position="1"/>
        <end position="89"/>
    </location>
</feature>
<gene>
    <name evidence="2" type="ORF">CVT25_002898</name>
</gene>
<name>A0A409WKQ0_PSICY</name>
<feature type="compositionally biased region" description="Low complexity" evidence="1">
    <location>
        <begin position="221"/>
        <end position="238"/>
    </location>
</feature>
<dbReference type="OrthoDB" id="3003645at2759"/>
<feature type="region of interest" description="Disordered" evidence="1">
    <location>
        <begin position="126"/>
        <end position="168"/>
    </location>
</feature>
<sequence length="265" mass="27994">MVPLEMIPASESPEEPALDAKAPVLDGDGKDEPTVEPNVIDTVFSESVNSDKLKSDDPDELDSPATSPPPSEPPSPLETSRSSPRRILTMPGLADLSDIILHSPSQIVGTPYAINSTRFEYPFPDTVSTHSSGSPPTSSPMNSVLSPPVASGSSFPVISTSASSSQISSPTFFYPISSSNISSYNSAHPKLRTQTNPPIPPSLARKRTRWSLNLIGRRKSSSAGSQSSATSATSDGSSVPTIDGLLSGQQVNTALEYQREDRGKQ</sequence>
<evidence type="ECO:0000313" key="2">
    <source>
        <dbReference type="EMBL" id="PPQ79105.1"/>
    </source>
</evidence>
<feature type="compositionally biased region" description="Low complexity" evidence="1">
    <location>
        <begin position="159"/>
        <end position="168"/>
    </location>
</feature>
<proteinExistence type="predicted"/>
<feature type="compositionally biased region" description="Pro residues" evidence="1">
    <location>
        <begin position="66"/>
        <end position="76"/>
    </location>
</feature>
<protein>
    <submittedName>
        <fullName evidence="2">Uncharacterized protein</fullName>
    </submittedName>
</protein>
<dbReference type="InParanoid" id="A0A409WKQ0"/>
<reference evidence="2 3" key="1">
    <citation type="journal article" date="2018" name="Evol. Lett.">
        <title>Horizontal gene cluster transfer increased hallucinogenic mushroom diversity.</title>
        <authorList>
            <person name="Reynolds H.T."/>
            <person name="Vijayakumar V."/>
            <person name="Gluck-Thaler E."/>
            <person name="Korotkin H.B."/>
            <person name="Matheny P.B."/>
            <person name="Slot J.C."/>
        </authorList>
    </citation>
    <scope>NUCLEOTIDE SEQUENCE [LARGE SCALE GENOMIC DNA]</scope>
    <source>
        <strain evidence="2 3">2631</strain>
    </source>
</reference>
<organism evidence="2 3">
    <name type="scientific">Psilocybe cyanescens</name>
    <dbReference type="NCBI Taxonomy" id="93625"/>
    <lineage>
        <taxon>Eukaryota</taxon>
        <taxon>Fungi</taxon>
        <taxon>Dikarya</taxon>
        <taxon>Basidiomycota</taxon>
        <taxon>Agaricomycotina</taxon>
        <taxon>Agaricomycetes</taxon>
        <taxon>Agaricomycetidae</taxon>
        <taxon>Agaricales</taxon>
        <taxon>Agaricineae</taxon>
        <taxon>Strophariaceae</taxon>
        <taxon>Psilocybe</taxon>
    </lineage>
</organism>
<keyword evidence="3" id="KW-1185">Reference proteome</keyword>